<evidence type="ECO:0000313" key="2">
    <source>
        <dbReference type="Proteomes" id="UP000192328"/>
    </source>
</evidence>
<organism evidence="1 2">
    <name type="scientific">Aristaeella lactis</name>
    <dbReference type="NCBI Taxonomy" id="3046383"/>
    <lineage>
        <taxon>Bacteria</taxon>
        <taxon>Bacillati</taxon>
        <taxon>Bacillota</taxon>
        <taxon>Clostridia</taxon>
        <taxon>Eubacteriales</taxon>
        <taxon>Aristaeellaceae</taxon>
        <taxon>Aristaeella</taxon>
    </lineage>
</organism>
<sequence length="299" mass="33458">MAKQAAAHVERMAGYKPHNGRRIALEIVTFILFVLFMMPFVIVLFNSMRTNQDIINAPVGVPTDISQLGRNVAEIWNNPNFNFLSALKDSVIITVISLAVISIFSSMAAWVLVRNKTRWSNLLFMSYVAAMVIPFQVVMFPLLTWFKNVGDFLGIPMLRSYQGIIFAYLGFGEAMSIFIFHGFIKGVPLELEEAADIDGCSRAGTFFRIVLPLLQPVFVTVLVLNGLWIWNDYLLPLLVLGASGNIRTIPLAVQGFNGAYVKQWHLIMTSTLLAMLPIVILYLFAQKYIVQGMVDGSIK</sequence>
<keyword evidence="2" id="KW-1185">Reference proteome</keyword>
<reference evidence="1" key="1">
    <citation type="submission" date="2017-04" db="EMBL/GenBank/DDBJ databases">
        <authorList>
            <person name="Varghese N."/>
            <person name="Submissions S."/>
        </authorList>
    </citation>
    <scope>NUCLEOTIDE SEQUENCE</scope>
    <source>
        <strain evidence="1">WTE2008</strain>
    </source>
</reference>
<proteinExistence type="predicted"/>
<protein>
    <submittedName>
        <fullName evidence="1">Raffinose/stachyose/melibiose transport system permease protein</fullName>
    </submittedName>
</protein>
<comment type="caution">
    <text evidence="1">The sequence shown here is derived from an EMBL/GenBank/DDBJ whole genome shotgun (WGS) entry which is preliminary data.</text>
</comment>
<dbReference type="Proteomes" id="UP000192328">
    <property type="component" value="Unassembled WGS sequence"/>
</dbReference>
<name>A0AC61PQM7_9FIRM</name>
<dbReference type="EMBL" id="FWXZ01000010">
    <property type="protein sequence ID" value="SMC92703.1"/>
    <property type="molecule type" value="Genomic_DNA"/>
</dbReference>
<gene>
    <name evidence="1" type="ORF">SAMN06297397_0035</name>
</gene>
<accession>A0AC61PQM7</accession>
<evidence type="ECO:0000313" key="1">
    <source>
        <dbReference type="EMBL" id="SMC92703.1"/>
    </source>
</evidence>